<evidence type="ECO:0000313" key="2">
    <source>
        <dbReference type="Proteomes" id="UP000518266"/>
    </source>
</evidence>
<dbReference type="Proteomes" id="UP000518266">
    <property type="component" value="Unassembled WGS sequence"/>
</dbReference>
<comment type="caution">
    <text evidence="1">The sequence shown here is derived from an EMBL/GenBank/DDBJ whole genome shotgun (WGS) entry which is preliminary data.</text>
</comment>
<dbReference type="AlphaFoldDB" id="A0A7J5ZBR4"/>
<proteinExistence type="predicted"/>
<protein>
    <submittedName>
        <fullName evidence="1">Uncharacterized protein</fullName>
    </submittedName>
</protein>
<gene>
    <name evidence="1" type="ORF">F7725_021419</name>
</gene>
<reference evidence="1 2" key="1">
    <citation type="submission" date="2020-03" db="EMBL/GenBank/DDBJ databases">
        <title>Dissostichus mawsoni Genome sequencing and assembly.</title>
        <authorList>
            <person name="Park H."/>
        </authorList>
    </citation>
    <scope>NUCLEOTIDE SEQUENCE [LARGE SCALE GENOMIC DNA]</scope>
    <source>
        <strain evidence="1">DM0001</strain>
        <tissue evidence="1">Muscle</tissue>
    </source>
</reference>
<organism evidence="1 2">
    <name type="scientific">Dissostichus mawsoni</name>
    <name type="common">Antarctic cod</name>
    <dbReference type="NCBI Taxonomy" id="36200"/>
    <lineage>
        <taxon>Eukaryota</taxon>
        <taxon>Metazoa</taxon>
        <taxon>Chordata</taxon>
        <taxon>Craniata</taxon>
        <taxon>Vertebrata</taxon>
        <taxon>Euteleostomi</taxon>
        <taxon>Actinopterygii</taxon>
        <taxon>Neopterygii</taxon>
        <taxon>Teleostei</taxon>
        <taxon>Neoteleostei</taxon>
        <taxon>Acanthomorphata</taxon>
        <taxon>Eupercaria</taxon>
        <taxon>Perciformes</taxon>
        <taxon>Notothenioidei</taxon>
        <taxon>Nototheniidae</taxon>
        <taxon>Dissostichus</taxon>
    </lineage>
</organism>
<accession>A0A7J5ZBR4</accession>
<dbReference type="OrthoDB" id="8838209at2759"/>
<name>A0A7J5ZBR4_DISMA</name>
<dbReference type="EMBL" id="JAAKFY010000003">
    <property type="protein sequence ID" value="KAF3859020.1"/>
    <property type="molecule type" value="Genomic_DNA"/>
</dbReference>
<keyword evidence="2" id="KW-1185">Reference proteome</keyword>
<evidence type="ECO:0000313" key="1">
    <source>
        <dbReference type="EMBL" id="KAF3859020.1"/>
    </source>
</evidence>
<sequence>MTAGHYMIAEDQTIVSGSVPNVVDALMLMFAAYYCVNISYRSELGATLEFLQRCLFKINPDKWTTV</sequence>